<evidence type="ECO:0000313" key="6">
    <source>
        <dbReference type="Proteomes" id="UP000636709"/>
    </source>
</evidence>
<gene>
    <name evidence="5" type="ORF">HU200_033225</name>
</gene>
<feature type="compositionally biased region" description="Basic and acidic residues" evidence="3">
    <location>
        <begin position="422"/>
        <end position="442"/>
    </location>
</feature>
<feature type="domain" description="BTB" evidence="4">
    <location>
        <begin position="199"/>
        <end position="298"/>
    </location>
</feature>
<dbReference type="SMART" id="SM00225">
    <property type="entry name" value="BTB"/>
    <property type="match status" value="1"/>
</dbReference>
<dbReference type="SUPFAM" id="SSF54695">
    <property type="entry name" value="POZ domain"/>
    <property type="match status" value="1"/>
</dbReference>
<comment type="caution">
    <text evidence="5">The sequence shown here is derived from an EMBL/GenBank/DDBJ whole genome shotgun (WGS) entry which is preliminary data.</text>
</comment>
<dbReference type="InterPro" id="IPR011333">
    <property type="entry name" value="SKP1/BTB/POZ_sf"/>
</dbReference>
<keyword evidence="6" id="KW-1185">Reference proteome</keyword>
<dbReference type="Gene3D" id="3.30.710.10">
    <property type="entry name" value="Potassium Channel Kv1.1, Chain A"/>
    <property type="match status" value="1"/>
</dbReference>
<dbReference type="PANTHER" id="PTHR26379:SF446">
    <property type="entry name" value="BTB_POZ AND MATH DOMAIN-CONTAINING PROTEIN 1"/>
    <property type="match status" value="1"/>
</dbReference>
<dbReference type="PROSITE" id="PS50097">
    <property type="entry name" value="BTB"/>
    <property type="match status" value="1"/>
</dbReference>
<comment type="pathway">
    <text evidence="1">Protein modification; protein ubiquitination.</text>
</comment>
<comment type="similarity">
    <text evidence="2">Belongs to the Tdpoz family.</text>
</comment>
<dbReference type="InterPro" id="IPR000210">
    <property type="entry name" value="BTB/POZ_dom"/>
</dbReference>
<dbReference type="InterPro" id="IPR056423">
    <property type="entry name" value="BACK_BPM_SPOP"/>
</dbReference>
<proteinExistence type="inferred from homology"/>
<feature type="region of interest" description="Disordered" evidence="3">
    <location>
        <begin position="422"/>
        <end position="465"/>
    </location>
</feature>
<evidence type="ECO:0000259" key="4">
    <source>
        <dbReference type="PROSITE" id="PS50097"/>
    </source>
</evidence>
<organism evidence="5 6">
    <name type="scientific">Digitaria exilis</name>
    <dbReference type="NCBI Taxonomy" id="1010633"/>
    <lineage>
        <taxon>Eukaryota</taxon>
        <taxon>Viridiplantae</taxon>
        <taxon>Streptophyta</taxon>
        <taxon>Embryophyta</taxon>
        <taxon>Tracheophyta</taxon>
        <taxon>Spermatophyta</taxon>
        <taxon>Magnoliopsida</taxon>
        <taxon>Liliopsida</taxon>
        <taxon>Poales</taxon>
        <taxon>Poaceae</taxon>
        <taxon>PACMAD clade</taxon>
        <taxon>Panicoideae</taxon>
        <taxon>Panicodae</taxon>
        <taxon>Paniceae</taxon>
        <taxon>Anthephorinae</taxon>
        <taxon>Digitaria</taxon>
    </lineage>
</organism>
<protein>
    <recommendedName>
        <fullName evidence="4">BTB domain-containing protein</fullName>
    </recommendedName>
</protein>
<dbReference type="OrthoDB" id="6359816at2759"/>
<dbReference type="AlphaFoldDB" id="A0A835ENL4"/>
<name>A0A835ENL4_9POAL</name>
<feature type="compositionally biased region" description="Low complexity" evidence="3">
    <location>
        <begin position="450"/>
        <end position="465"/>
    </location>
</feature>
<dbReference type="GO" id="GO:0016567">
    <property type="term" value="P:protein ubiquitination"/>
    <property type="evidence" value="ECO:0007669"/>
    <property type="project" value="InterPro"/>
</dbReference>
<evidence type="ECO:0000256" key="3">
    <source>
        <dbReference type="SAM" id="MobiDB-lite"/>
    </source>
</evidence>
<accession>A0A835ENL4</accession>
<dbReference type="EMBL" id="JACEFO010001795">
    <property type="protein sequence ID" value="KAF8701897.1"/>
    <property type="molecule type" value="Genomic_DNA"/>
</dbReference>
<evidence type="ECO:0000313" key="5">
    <source>
        <dbReference type="EMBL" id="KAF8701897.1"/>
    </source>
</evidence>
<dbReference type="Pfam" id="PF24570">
    <property type="entry name" value="BACK_BPM_SPOP"/>
    <property type="match status" value="1"/>
</dbReference>
<dbReference type="InterPro" id="IPR045005">
    <property type="entry name" value="BPM1-6"/>
</dbReference>
<sequence length="465" mass="50777">MPRSLSLPADNIVFLSEDVRHSARIAAAKMQDSVGKFVEISFPWGDAEVAPAVVSKDIAFDDHAWTVHCYPRGAPEEPGAGAHLSIHFVNHSNARNAKVILEAVVLRRADAGDVAAIAPATNNFHASSVFEYPSEGSRRFPWPRVATARDLHEDCAVGGYVTVVCGLMVLRHNPIPAPPSTFASDLGGLVEARRKFGDPDASFSVGGRTFDVVRNVLAARSPVLTAELDGATAATLTVDEATTGVDTDTTTVQEEESAGGTVEETPPVVVVRPRHEFSASTFCAVLLYIYCDRLPRDNECGCPVTMDLVRDLLAAADWYKLERLKLLCARWLWSGLSVATVCRTLWCADRYKCPRLRSLCIDFLTAGDNIQKAYTYDFDWLILKSPSVNDEIKRRLDRQNNVAGGAGGRDGDCEEKRVKRRLEAQNADEKGIKRRLEMQNGRDDEEEKSGGSSSRVVSGKTGLGI</sequence>
<dbReference type="Proteomes" id="UP000636709">
    <property type="component" value="Unassembled WGS sequence"/>
</dbReference>
<dbReference type="PANTHER" id="PTHR26379">
    <property type="entry name" value="BTB/POZ AND MATH DOMAIN-CONTAINING PROTEIN 1"/>
    <property type="match status" value="1"/>
</dbReference>
<reference evidence="5" key="1">
    <citation type="submission" date="2020-07" db="EMBL/GenBank/DDBJ databases">
        <title>Genome sequence and genetic diversity analysis of an under-domesticated orphan crop, white fonio (Digitaria exilis).</title>
        <authorList>
            <person name="Bennetzen J.L."/>
            <person name="Chen S."/>
            <person name="Ma X."/>
            <person name="Wang X."/>
            <person name="Yssel A.E.J."/>
            <person name="Chaluvadi S.R."/>
            <person name="Johnson M."/>
            <person name="Gangashetty P."/>
            <person name="Hamidou F."/>
            <person name="Sanogo M.D."/>
            <person name="Zwaenepoel A."/>
            <person name="Wallace J."/>
            <person name="Van De Peer Y."/>
            <person name="Van Deynze A."/>
        </authorList>
    </citation>
    <scope>NUCLEOTIDE SEQUENCE</scope>
    <source>
        <tissue evidence="5">Leaves</tissue>
    </source>
</reference>
<evidence type="ECO:0000256" key="2">
    <source>
        <dbReference type="ARBA" id="ARBA00010846"/>
    </source>
</evidence>
<evidence type="ECO:0000256" key="1">
    <source>
        <dbReference type="ARBA" id="ARBA00004906"/>
    </source>
</evidence>